<dbReference type="Pfam" id="PF13814">
    <property type="entry name" value="Replic_Relax"/>
    <property type="match status" value="1"/>
</dbReference>
<dbReference type="InterPro" id="IPR025855">
    <property type="entry name" value="Replic_Relax"/>
</dbReference>
<protein>
    <submittedName>
        <fullName evidence="2">Replication-relaxation family protein</fullName>
    </submittedName>
</protein>
<gene>
    <name evidence="2" type="ORF">ACFS2C_08775</name>
</gene>
<feature type="compositionally biased region" description="Low complexity" evidence="1">
    <location>
        <begin position="16"/>
        <end position="28"/>
    </location>
</feature>
<dbReference type="EMBL" id="JBHUOF010000008">
    <property type="protein sequence ID" value="MFD2799484.1"/>
    <property type="molecule type" value="Genomic_DNA"/>
</dbReference>
<feature type="compositionally biased region" description="Basic and acidic residues" evidence="1">
    <location>
        <begin position="53"/>
        <end position="68"/>
    </location>
</feature>
<reference evidence="3" key="1">
    <citation type="journal article" date="2019" name="Int. J. Syst. Evol. Microbiol.">
        <title>The Global Catalogue of Microorganisms (GCM) 10K type strain sequencing project: providing services to taxonomists for standard genome sequencing and annotation.</title>
        <authorList>
            <consortium name="The Broad Institute Genomics Platform"/>
            <consortium name="The Broad Institute Genome Sequencing Center for Infectious Disease"/>
            <person name="Wu L."/>
            <person name="Ma J."/>
        </authorList>
    </citation>
    <scope>NUCLEOTIDE SEQUENCE [LARGE SCALE GENOMIC DNA]</scope>
    <source>
        <strain evidence="3">IBRC-M 10906</strain>
    </source>
</reference>
<feature type="compositionally biased region" description="Basic residues" evidence="1">
    <location>
        <begin position="69"/>
        <end position="80"/>
    </location>
</feature>
<feature type="region of interest" description="Disordered" evidence="1">
    <location>
        <begin position="1"/>
        <end position="82"/>
    </location>
</feature>
<keyword evidence="3" id="KW-1185">Reference proteome</keyword>
<feature type="compositionally biased region" description="Polar residues" evidence="1">
    <location>
        <begin position="37"/>
        <end position="48"/>
    </location>
</feature>
<evidence type="ECO:0000256" key="1">
    <source>
        <dbReference type="SAM" id="MobiDB-lite"/>
    </source>
</evidence>
<feature type="compositionally biased region" description="Basic residues" evidence="1">
    <location>
        <begin position="545"/>
        <end position="564"/>
    </location>
</feature>
<evidence type="ECO:0000313" key="2">
    <source>
        <dbReference type="EMBL" id="MFD2799484.1"/>
    </source>
</evidence>
<feature type="region of interest" description="Disordered" evidence="1">
    <location>
        <begin position="526"/>
        <end position="638"/>
    </location>
</feature>
<feature type="compositionally biased region" description="Basic and acidic residues" evidence="1">
    <location>
        <begin position="529"/>
        <end position="539"/>
    </location>
</feature>
<name>A0ABW5W8I0_9PSEU</name>
<dbReference type="RefSeq" id="WP_377389204.1">
    <property type="nucleotide sequence ID" value="NZ_JBHSAN010000015.1"/>
</dbReference>
<comment type="caution">
    <text evidence="2">The sequence shown here is derived from an EMBL/GenBank/DDBJ whole genome shotgun (WGS) entry which is preliminary data.</text>
</comment>
<dbReference type="Proteomes" id="UP001597478">
    <property type="component" value="Unassembled WGS sequence"/>
</dbReference>
<organism evidence="2 3">
    <name type="scientific">Prauserella oleivorans</name>
    <dbReference type="NCBI Taxonomy" id="1478153"/>
    <lineage>
        <taxon>Bacteria</taxon>
        <taxon>Bacillati</taxon>
        <taxon>Actinomycetota</taxon>
        <taxon>Actinomycetes</taxon>
        <taxon>Pseudonocardiales</taxon>
        <taxon>Pseudonocardiaceae</taxon>
        <taxon>Prauserella</taxon>
    </lineage>
</organism>
<feature type="compositionally biased region" description="Polar residues" evidence="1">
    <location>
        <begin position="586"/>
        <end position="601"/>
    </location>
</feature>
<proteinExistence type="predicted"/>
<feature type="region of interest" description="Disordered" evidence="1">
    <location>
        <begin position="439"/>
        <end position="463"/>
    </location>
</feature>
<sequence length="638" mass="70718">MVDGADRAGGRGVVGADGLASRSASGSARPRRSESADQNAEATGTQPAGQRWYRRERTDGRLRSDPHPSAHRGRAGRGGRRAGEPDAGLWFRLVDRDRRLLALLAEHKVLTTNQIAAIEFLSVRRAQDRLRHLRELGVVFAFRESYLRGGTSQTRYALGYLGARLIAAQRAEKPPAPKAYTESLERLALWPKLDHQLGVNDFFCALAAHRNPARLRETGREGEVSGLTQWWSEKRCTEFFWKYLGGGRETRLRPDGYGCWEESGRVVRFFLEHDTGTESLAKVTAKLDDYGAFPTDAFGVLLFSVHSARREIALRAALRRVLAGSDLGFVIATAVRDRNAFGHVDGPAGPVWGPWTPQGGDNVPRRYRLAELPQRGPSVEHSASNTDQPLNEAAFDRMDPEMLRWINTAQPEPADPAGYAVDDDDLDDVALYDDADDDDVYRAPARPDALRPGGHAGPPESLCPQGFPHAFACLEEEVTDDDVTPCERHRRRARLPAWLRPVVPAQQGNLDPLYVELSTVVPYLARPHRNAETGRDETPRPQARPARHPISHQVSRSRRRSRRVSRVDSGRVQSTGDRWPRRVLRQSGTRSGTNGWSSSRPQPVLESRVAARPSPHHETSCVEGSGVLVTRESAGPAD</sequence>
<evidence type="ECO:0000313" key="3">
    <source>
        <dbReference type="Proteomes" id="UP001597478"/>
    </source>
</evidence>
<accession>A0ABW5W8I0</accession>